<keyword evidence="2" id="KW-0472">Membrane</keyword>
<reference evidence="3 4" key="1">
    <citation type="submission" date="2013-02" db="EMBL/GenBank/DDBJ databases">
        <title>The Genome Sequence of Acinetobacter sp. ANC 4105.</title>
        <authorList>
            <consortium name="The Broad Institute Genome Sequencing Platform"/>
            <consortium name="The Broad Institute Genome Sequencing Center for Infectious Disease"/>
            <person name="Cerqueira G."/>
            <person name="Feldgarden M."/>
            <person name="Courvalin P."/>
            <person name="Perichon B."/>
            <person name="Grillot-Courvalin C."/>
            <person name="Clermont D."/>
            <person name="Rocha E."/>
            <person name="Yoon E.-J."/>
            <person name="Nemec A."/>
            <person name="Walker B."/>
            <person name="Young S.K."/>
            <person name="Zeng Q."/>
            <person name="Gargeya S."/>
            <person name="Fitzgerald M."/>
            <person name="Haas B."/>
            <person name="Abouelleil A."/>
            <person name="Alvarado L."/>
            <person name="Arachchi H.M."/>
            <person name="Berlin A.M."/>
            <person name="Chapman S.B."/>
            <person name="Dewar J."/>
            <person name="Goldberg J."/>
            <person name="Griggs A."/>
            <person name="Gujja S."/>
            <person name="Hansen M."/>
            <person name="Howarth C."/>
            <person name="Imamovic A."/>
            <person name="Larimer J."/>
            <person name="McCowan C."/>
            <person name="Murphy C."/>
            <person name="Neiman D."/>
            <person name="Pearson M."/>
            <person name="Priest M."/>
            <person name="Roberts A."/>
            <person name="Saif S."/>
            <person name="Shea T."/>
            <person name="Sisk P."/>
            <person name="Sykes S."/>
            <person name="Wortman J."/>
            <person name="Nusbaum C."/>
            <person name="Birren B."/>
        </authorList>
    </citation>
    <scope>NUCLEOTIDE SEQUENCE [LARGE SCALE GENOMIC DNA]</scope>
    <source>
        <strain evidence="3 4">ANC 4105</strain>
    </source>
</reference>
<protein>
    <submittedName>
        <fullName evidence="3">Uncharacterized protein</fullName>
    </submittedName>
</protein>
<feature type="region of interest" description="Disordered" evidence="1">
    <location>
        <begin position="236"/>
        <end position="262"/>
    </location>
</feature>
<evidence type="ECO:0000256" key="2">
    <source>
        <dbReference type="SAM" id="Phobius"/>
    </source>
</evidence>
<sequence length="262" mass="30498">MKIKINQEAQTSISVDALLQLKRQQPMIKMRWIALPILLLIFMYSWQQQLFTAWVILPFLWLIIVLNLALVARSKREKLQQLEHFKFDPIFWNKFRFYYPELGLKQRQLIEAGFKDYLALHLMQKQAYAMPSHAVDSLWHVMLEFPKQYQQLCEQILGRQLLHSPYDTTTTSQQQTKQLFEAWRMSCTLHTFQPRNTTLLPRLFAIDQALNWQEGQYFNLELMTKDYAQYLQTQSSSSSSSCGSSSSNSCSSCSSCGGGGGD</sequence>
<accession>N9ME22</accession>
<gene>
    <name evidence="3" type="ORF">F904_03505</name>
</gene>
<evidence type="ECO:0000313" key="4">
    <source>
        <dbReference type="Proteomes" id="UP000013261"/>
    </source>
</evidence>
<organism evidence="3 4">
    <name type="scientific">Acinetobacter dispersus</name>
    <dbReference type="NCBI Taxonomy" id="70348"/>
    <lineage>
        <taxon>Bacteria</taxon>
        <taxon>Pseudomonadati</taxon>
        <taxon>Pseudomonadota</taxon>
        <taxon>Gammaproteobacteria</taxon>
        <taxon>Moraxellales</taxon>
        <taxon>Moraxellaceae</taxon>
        <taxon>Acinetobacter</taxon>
    </lineage>
</organism>
<dbReference type="PATRIC" id="fig|1217703.3.peg.3399"/>
<dbReference type="Proteomes" id="UP000013261">
    <property type="component" value="Unassembled WGS sequence"/>
</dbReference>
<keyword evidence="2" id="KW-1133">Transmembrane helix</keyword>
<comment type="caution">
    <text evidence="3">The sequence shown here is derived from an EMBL/GenBank/DDBJ whole genome shotgun (WGS) entry which is preliminary data.</text>
</comment>
<dbReference type="OrthoDB" id="278697at2"/>
<dbReference type="EMBL" id="APRL01000014">
    <property type="protein sequence ID" value="ENW91415.1"/>
    <property type="molecule type" value="Genomic_DNA"/>
</dbReference>
<dbReference type="eggNOG" id="COG4278">
    <property type="taxonomic scope" value="Bacteria"/>
</dbReference>
<feature type="transmembrane region" description="Helical" evidence="2">
    <location>
        <begin position="53"/>
        <end position="72"/>
    </location>
</feature>
<proteinExistence type="predicted"/>
<dbReference type="RefSeq" id="WP_005192170.1">
    <property type="nucleotide sequence ID" value="NZ_KB850051.1"/>
</dbReference>
<keyword evidence="2" id="KW-0812">Transmembrane</keyword>
<feature type="compositionally biased region" description="Low complexity" evidence="1">
    <location>
        <begin position="236"/>
        <end position="255"/>
    </location>
</feature>
<feature type="transmembrane region" description="Helical" evidence="2">
    <location>
        <begin position="30"/>
        <end position="47"/>
    </location>
</feature>
<dbReference type="HOGENOM" id="CLU_1064077_0_0_6"/>
<keyword evidence="4" id="KW-1185">Reference proteome</keyword>
<name>N9ME22_9GAMM</name>
<dbReference type="AlphaFoldDB" id="N9ME22"/>
<evidence type="ECO:0000313" key="3">
    <source>
        <dbReference type="EMBL" id="ENW91415.1"/>
    </source>
</evidence>
<evidence type="ECO:0000256" key="1">
    <source>
        <dbReference type="SAM" id="MobiDB-lite"/>
    </source>
</evidence>